<evidence type="ECO:0000313" key="1">
    <source>
        <dbReference type="EMBL" id="MBB5219095.1"/>
    </source>
</evidence>
<dbReference type="Proteomes" id="UP000593591">
    <property type="component" value="Chromosome"/>
</dbReference>
<gene>
    <name evidence="2" type="ORF">DYE49_11315</name>
    <name evidence="1" type="ORF">HNP77_001464</name>
</gene>
<evidence type="ECO:0000313" key="2">
    <source>
        <dbReference type="EMBL" id="QOS41003.1"/>
    </source>
</evidence>
<organism evidence="1 3">
    <name type="scientific">Treponema rectale</name>
    <dbReference type="NCBI Taxonomy" id="744512"/>
    <lineage>
        <taxon>Bacteria</taxon>
        <taxon>Pseudomonadati</taxon>
        <taxon>Spirochaetota</taxon>
        <taxon>Spirochaetia</taxon>
        <taxon>Spirochaetales</taxon>
        <taxon>Treponemataceae</taxon>
        <taxon>Treponema</taxon>
    </lineage>
</organism>
<evidence type="ECO:0008006" key="5">
    <source>
        <dbReference type="Google" id="ProtNLM"/>
    </source>
</evidence>
<evidence type="ECO:0000313" key="4">
    <source>
        <dbReference type="Proteomes" id="UP000593591"/>
    </source>
</evidence>
<evidence type="ECO:0000313" key="3">
    <source>
        <dbReference type="Proteomes" id="UP000578697"/>
    </source>
</evidence>
<accession>A0A840SEB0</accession>
<dbReference type="PROSITE" id="PS51257">
    <property type="entry name" value="PROKAR_LIPOPROTEIN"/>
    <property type="match status" value="1"/>
</dbReference>
<keyword evidence="3" id="KW-1185">Reference proteome</keyword>
<reference evidence="1 3" key="2">
    <citation type="submission" date="2020-08" db="EMBL/GenBank/DDBJ databases">
        <title>Genomic Encyclopedia of Type Strains, Phase IV (KMG-IV): sequencing the most valuable type-strain genomes for metagenomic binning, comparative biology and taxonomic classification.</title>
        <authorList>
            <person name="Goeker M."/>
        </authorList>
    </citation>
    <scope>NUCLEOTIDE SEQUENCE [LARGE SCALE GENOMIC DNA]</scope>
    <source>
        <strain evidence="1 3">DSM 103679</strain>
    </source>
</reference>
<sequence length="211" mass="23512">MKTTKRFLILTVTAVILPLFFSCKNEIVITADNSGGYNVDGCSLNLGKALKETIAQITDYSGQDIEDSFFSEKEIARICTDTDFTDRFISSTANSLTIKISPAILQDTYQTSLTDEEKNYVDLLMAPSVTGEKMTPEEYRDLVASVYGEELADEMWNAKITLNLGCPSGKKIKKALSSKHEISHSEKRASFEIPLVYLLSMQSSAEYSIIW</sequence>
<dbReference type="KEGG" id="trc:DYE49_11315"/>
<dbReference type="EMBL" id="JACHFR010000002">
    <property type="protein sequence ID" value="MBB5219095.1"/>
    <property type="molecule type" value="Genomic_DNA"/>
</dbReference>
<proteinExistence type="predicted"/>
<protein>
    <recommendedName>
        <fullName evidence="5">Lipoprotein</fullName>
    </recommendedName>
</protein>
<dbReference type="AlphaFoldDB" id="A0A840SEB0"/>
<name>A0A840SEB0_9SPIR</name>
<dbReference type="EMBL" id="CP031517">
    <property type="protein sequence ID" value="QOS41003.1"/>
    <property type="molecule type" value="Genomic_DNA"/>
</dbReference>
<dbReference type="Proteomes" id="UP000578697">
    <property type="component" value="Unassembled WGS sequence"/>
</dbReference>
<dbReference type="RefSeq" id="WP_184652523.1">
    <property type="nucleotide sequence ID" value="NZ_JACHFR010000002.1"/>
</dbReference>
<reference evidence="2 4" key="1">
    <citation type="submission" date="2018-08" db="EMBL/GenBank/DDBJ databases">
        <title>The first complete genome of Treponema rectale (CHPAT), a commensal spirochete of the bovine rectum.</title>
        <authorList>
            <person name="Staton G.J."/>
            <person name="Clegg S.R."/>
            <person name="Carter S.D."/>
            <person name="Radford A.D."/>
            <person name="Darby A."/>
            <person name="Hall N."/>
            <person name="Birtles R.J."/>
            <person name="Evans N.J."/>
        </authorList>
    </citation>
    <scope>NUCLEOTIDE SEQUENCE [LARGE SCALE GENOMIC DNA]</scope>
    <source>
        <strain evidence="2 4">CHPA</strain>
    </source>
</reference>